<dbReference type="PANTHER" id="PTHR13273">
    <property type="entry name" value="ANAMORSIN"/>
    <property type="match status" value="1"/>
</dbReference>
<evidence type="ECO:0000256" key="3">
    <source>
        <dbReference type="ARBA" id="ARBA00008169"/>
    </source>
</evidence>
<comment type="cofactor">
    <cofactor evidence="1">
        <name>[4Fe-4S] cluster</name>
        <dbReference type="ChEBI" id="CHEBI:49883"/>
    </cofactor>
</comment>
<evidence type="ECO:0000313" key="12">
    <source>
        <dbReference type="Proteomes" id="UP000016927"/>
    </source>
</evidence>
<comment type="similarity">
    <text evidence="3">Belongs to the anamorsin family.</text>
</comment>
<dbReference type="OrthoDB" id="311633at2759"/>
<keyword evidence="12" id="KW-1185">Reference proteome</keyword>
<dbReference type="EMBL" id="KB909836">
    <property type="protein sequence ID" value="EOB11706.1"/>
    <property type="molecule type" value="Genomic_DNA"/>
</dbReference>
<dbReference type="GO" id="GO:0051539">
    <property type="term" value="F:4 iron, 4 sulfur cluster binding"/>
    <property type="evidence" value="ECO:0007669"/>
    <property type="project" value="UniProtKB-KW"/>
</dbReference>
<dbReference type="OMA" id="TMPPGGC"/>
<evidence type="ECO:0000256" key="2">
    <source>
        <dbReference type="ARBA" id="ARBA00004496"/>
    </source>
</evidence>
<keyword evidence="6" id="KW-0479">Metal-binding</keyword>
<evidence type="ECO:0000256" key="5">
    <source>
        <dbReference type="ARBA" id="ARBA00022490"/>
    </source>
</evidence>
<accession>R0KM23</accession>
<dbReference type="HOGENOM" id="CLU_121509_2_0_1"/>
<gene>
    <name evidence="11" type="primary">CPIN1</name>
    <name evidence="11" type="ORF">NBO_929g0004</name>
</gene>
<evidence type="ECO:0000256" key="9">
    <source>
        <dbReference type="ARBA" id="ARBA00023128"/>
    </source>
</evidence>
<dbReference type="PANTHER" id="PTHR13273:SF14">
    <property type="entry name" value="ANAMORSIN"/>
    <property type="match status" value="1"/>
</dbReference>
<dbReference type="Pfam" id="PF05093">
    <property type="entry name" value="CIAPIN1"/>
    <property type="match status" value="1"/>
</dbReference>
<dbReference type="VEuPathDB" id="MicrosporidiaDB:NBO_929g0004"/>
<keyword evidence="7" id="KW-0408">Iron</keyword>
<keyword evidence="9" id="KW-0496">Mitochondrion</keyword>
<name>R0KM23_NOSB1</name>
<comment type="subcellular location">
    <subcellularLocation>
        <location evidence="2">Cytoplasm</location>
    </subcellularLocation>
</comment>
<proteinExistence type="inferred from homology"/>
<keyword evidence="4" id="KW-0004">4Fe-4S</keyword>
<evidence type="ECO:0000256" key="1">
    <source>
        <dbReference type="ARBA" id="ARBA00001966"/>
    </source>
</evidence>
<evidence type="ECO:0000256" key="4">
    <source>
        <dbReference type="ARBA" id="ARBA00022485"/>
    </source>
</evidence>
<dbReference type="STRING" id="578461.R0KM23"/>
<keyword evidence="8" id="KW-0411">Iron-sulfur</keyword>
<evidence type="ECO:0000256" key="7">
    <source>
        <dbReference type="ARBA" id="ARBA00023004"/>
    </source>
</evidence>
<dbReference type="GO" id="GO:0005737">
    <property type="term" value="C:cytoplasm"/>
    <property type="evidence" value="ECO:0007669"/>
    <property type="project" value="UniProtKB-SubCell"/>
</dbReference>
<evidence type="ECO:0000313" key="11">
    <source>
        <dbReference type="EMBL" id="EOB11706.1"/>
    </source>
</evidence>
<feature type="domain" description="Anamorsin C-terminal" evidence="10">
    <location>
        <begin position="74"/>
        <end position="107"/>
    </location>
</feature>
<evidence type="ECO:0000256" key="8">
    <source>
        <dbReference type="ARBA" id="ARBA00023014"/>
    </source>
</evidence>
<dbReference type="InterPro" id="IPR046408">
    <property type="entry name" value="CIAPIN1"/>
</dbReference>
<dbReference type="AlphaFoldDB" id="R0KM23"/>
<keyword evidence="5" id="KW-0963">Cytoplasm</keyword>
<protein>
    <submittedName>
        <fullName evidence="11">Anamorsin</fullName>
    </submittedName>
</protein>
<dbReference type="GO" id="GO:0046872">
    <property type="term" value="F:metal ion binding"/>
    <property type="evidence" value="ECO:0007669"/>
    <property type="project" value="UniProtKB-KW"/>
</dbReference>
<dbReference type="InterPro" id="IPR007785">
    <property type="entry name" value="Anamorsin"/>
</dbReference>
<dbReference type="Proteomes" id="UP000016927">
    <property type="component" value="Unassembled WGS sequence"/>
</dbReference>
<organism evidence="11 12">
    <name type="scientific">Nosema bombycis (strain CQ1 / CVCC 102059)</name>
    <name type="common">Microsporidian parasite</name>
    <name type="synonym">Pebrine of silkworm</name>
    <dbReference type="NCBI Taxonomy" id="578461"/>
    <lineage>
        <taxon>Eukaryota</taxon>
        <taxon>Fungi</taxon>
        <taxon>Fungi incertae sedis</taxon>
        <taxon>Microsporidia</taxon>
        <taxon>Nosematidae</taxon>
        <taxon>Nosema</taxon>
    </lineage>
</organism>
<reference evidence="11 12" key="1">
    <citation type="journal article" date="2013" name="BMC Genomics">
        <title>Comparative genomics of parasitic silkworm microsporidia reveal an association between genome expansion and host adaptation.</title>
        <authorList>
            <person name="Pan G."/>
            <person name="Xu J."/>
            <person name="Li T."/>
            <person name="Xia Q."/>
            <person name="Liu S.L."/>
            <person name="Zhang G."/>
            <person name="Li S."/>
            <person name="Li C."/>
            <person name="Liu H."/>
            <person name="Yang L."/>
            <person name="Liu T."/>
            <person name="Zhang X."/>
            <person name="Wu Z."/>
            <person name="Fan W."/>
            <person name="Dang X."/>
            <person name="Xiang H."/>
            <person name="Tao M."/>
            <person name="Li Y."/>
            <person name="Hu J."/>
            <person name="Li Z."/>
            <person name="Lin L."/>
            <person name="Luo J."/>
            <person name="Geng L."/>
            <person name="Wang L."/>
            <person name="Long M."/>
            <person name="Wan Y."/>
            <person name="He N."/>
            <person name="Zhang Z."/>
            <person name="Lu C."/>
            <person name="Keeling P.J."/>
            <person name="Wang J."/>
            <person name="Xiang Z."/>
            <person name="Zhou Z."/>
        </authorList>
    </citation>
    <scope>NUCLEOTIDE SEQUENCE [LARGE SCALE GENOMIC DNA]</scope>
    <source>
        <strain evidence="12">CQ1 / CVCC 102059</strain>
    </source>
</reference>
<dbReference type="GO" id="GO:0016226">
    <property type="term" value="P:iron-sulfur cluster assembly"/>
    <property type="evidence" value="ECO:0007669"/>
    <property type="project" value="InterPro"/>
</dbReference>
<evidence type="ECO:0000256" key="6">
    <source>
        <dbReference type="ARBA" id="ARBA00022723"/>
    </source>
</evidence>
<evidence type="ECO:0000259" key="10">
    <source>
        <dbReference type="Pfam" id="PF05093"/>
    </source>
</evidence>
<sequence length="113" mass="12959">MENQDKENNKDYNNNNDILRRLLSEAIQSKDQINEDDLLTEEDKEKKIVIKDKDKPRRSCANCTCGRSEKKIVKKSSCGNCYKGDLFRCQGCPSYGLPAYEPGDVVSFDDEEE</sequence>